<feature type="region of interest" description="Disordered" evidence="17">
    <location>
        <begin position="698"/>
        <end position="729"/>
    </location>
</feature>
<dbReference type="GO" id="GO:0004674">
    <property type="term" value="F:protein serine/threonine kinase activity"/>
    <property type="evidence" value="ECO:0007669"/>
    <property type="project" value="UniProtKB-KW"/>
</dbReference>
<reference evidence="20" key="5">
    <citation type="journal article" date="2021" name="G3 (Bethesda)">
        <title>Aegilops tauschii genome assembly Aet v5.0 features greater sequence contiguity and improved annotation.</title>
        <authorList>
            <person name="Wang L."/>
            <person name="Zhu T."/>
            <person name="Rodriguez J.C."/>
            <person name="Deal K.R."/>
            <person name="Dubcovsky J."/>
            <person name="McGuire P.E."/>
            <person name="Lux T."/>
            <person name="Spannagl M."/>
            <person name="Mayer K.F.X."/>
            <person name="Baldrich P."/>
            <person name="Meyers B.C."/>
            <person name="Huo N."/>
            <person name="Gu Y.Q."/>
            <person name="Zhou H."/>
            <person name="Devos K.M."/>
            <person name="Bennetzen J.L."/>
            <person name="Unver T."/>
            <person name="Budak H."/>
            <person name="Gulick P.J."/>
            <person name="Galiba G."/>
            <person name="Kalapos B."/>
            <person name="Nelson D.R."/>
            <person name="Li P."/>
            <person name="You F.M."/>
            <person name="Luo M.C."/>
            <person name="Dvorak J."/>
        </authorList>
    </citation>
    <scope>NUCLEOTIDE SEQUENCE [LARGE SCALE GENOMIC DNA]</scope>
    <source>
        <strain evidence="20">cv. AL8/78</strain>
    </source>
</reference>
<proteinExistence type="predicted"/>
<reference evidence="20" key="3">
    <citation type="journal article" date="2017" name="Nature">
        <title>Genome sequence of the progenitor of the wheat D genome Aegilops tauschii.</title>
        <authorList>
            <person name="Luo M.C."/>
            <person name="Gu Y.Q."/>
            <person name="Puiu D."/>
            <person name="Wang H."/>
            <person name="Twardziok S.O."/>
            <person name="Deal K.R."/>
            <person name="Huo N."/>
            <person name="Zhu T."/>
            <person name="Wang L."/>
            <person name="Wang Y."/>
            <person name="McGuire P.E."/>
            <person name="Liu S."/>
            <person name="Long H."/>
            <person name="Ramasamy R.K."/>
            <person name="Rodriguez J.C."/>
            <person name="Van S.L."/>
            <person name="Yuan L."/>
            <person name="Wang Z."/>
            <person name="Xia Z."/>
            <person name="Xiao L."/>
            <person name="Anderson O.D."/>
            <person name="Ouyang S."/>
            <person name="Liang Y."/>
            <person name="Zimin A.V."/>
            <person name="Pertea G."/>
            <person name="Qi P."/>
            <person name="Bennetzen J.L."/>
            <person name="Dai X."/>
            <person name="Dawson M.W."/>
            <person name="Muller H.G."/>
            <person name="Kugler K."/>
            <person name="Rivarola-Duarte L."/>
            <person name="Spannagl M."/>
            <person name="Mayer K.F.X."/>
            <person name="Lu F.H."/>
            <person name="Bevan M.W."/>
            <person name="Leroy P."/>
            <person name="Li P."/>
            <person name="You F.M."/>
            <person name="Sun Q."/>
            <person name="Liu Z."/>
            <person name="Lyons E."/>
            <person name="Wicker T."/>
            <person name="Salzberg S.L."/>
            <person name="Devos K.M."/>
            <person name="Dvorak J."/>
        </authorList>
    </citation>
    <scope>NUCLEOTIDE SEQUENCE [LARGE SCALE GENOMIC DNA]</scope>
    <source>
        <strain evidence="20">cv. AL8/78</strain>
    </source>
</reference>
<dbReference type="InterPro" id="IPR008271">
    <property type="entry name" value="Ser/Thr_kinase_AS"/>
</dbReference>
<evidence type="ECO:0000256" key="8">
    <source>
        <dbReference type="ARBA" id="ARBA00022777"/>
    </source>
</evidence>
<evidence type="ECO:0000256" key="2">
    <source>
        <dbReference type="ARBA" id="ARBA00012513"/>
    </source>
</evidence>
<keyword evidence="21" id="KW-1185">Reference proteome</keyword>
<sequence>APTSLRAGSWNQRTGFAAAAPEAARITTPPTLRAHNREKPRPIDAEGAGERRLVGWLGGWWSNIHPRGRPFPISFPNRWSNLLRLLLLPDPRPPSPPMSRRLSLLLLAFSILFPATLLAQPTTPPQQCPLNFTALRPFLAPPLPSDDASRCAFALQSVRLLLSLHLAATGSFLVPASSSCLPPLRDALPFPLPPPDACGLAGIDALLSAPGCANISTRADFDARVPASARRDINASCYRELGAVPVCTTCTTSLSKTAAAYLLPGSPDGGNNVTGCVQYPFIYTGAAASLRGPDDPDTANCLYLLKANSEPSKGSGAPAWLYGVVFGCVAFVLLVAAAAGSCFFVRRRRRRAAAAALAADSRSKRSHAMESITASTTLLKFTYDDIKMATGSFARDSIIGRGGFGNVYKGVLPDGAEVAVKRFKNCSAAGDAAFAHEVEVVASVRHVNLVALRGYCIAATQREGHQRMIVCDLMHNGSLHDHLFGAGECQMAWPVRQRIAIGMARGLSYLHRGTQPAIIHRDIKASNILLDDDFEAKVADFGLAKFAPEGMTHVSTRVAGTMGYVAPEYALYGQLTEKSDVYSFGVVLLELMSGKRAFMSLSEGESFVLADWAWSLVRRGKTLDVIQEGMAEPGPTKVMEKYVLVAALCTHPQLHARPTMEQVVKILEADSAPGPLIIPDRPLPVVANLADIERSVSSSTGSGQLFSPSGFRSFIHRDEDATPESPKET</sequence>
<dbReference type="GO" id="GO:0016020">
    <property type="term" value="C:membrane"/>
    <property type="evidence" value="ECO:0007669"/>
    <property type="project" value="UniProtKB-SubCell"/>
</dbReference>
<dbReference type="FunFam" id="3.30.200.20:FF:000390">
    <property type="entry name" value="probable LRR receptor-like serine/threonine-protein kinase RKF3"/>
    <property type="match status" value="1"/>
</dbReference>
<dbReference type="CDD" id="cd14066">
    <property type="entry name" value="STKc_IRAK"/>
    <property type="match status" value="1"/>
</dbReference>
<keyword evidence="10 18" id="KW-1133">Transmembrane helix</keyword>
<dbReference type="PANTHER" id="PTHR47989">
    <property type="entry name" value="OS01G0750732 PROTEIN"/>
    <property type="match status" value="1"/>
</dbReference>
<dbReference type="EnsemblPlants" id="AET4Gv20229100.1">
    <property type="protein sequence ID" value="AET4Gv20229100.1"/>
    <property type="gene ID" value="AET4Gv20229100"/>
</dbReference>
<evidence type="ECO:0000256" key="4">
    <source>
        <dbReference type="ARBA" id="ARBA00022679"/>
    </source>
</evidence>
<evidence type="ECO:0000256" key="18">
    <source>
        <dbReference type="SAM" id="Phobius"/>
    </source>
</evidence>
<evidence type="ECO:0000256" key="1">
    <source>
        <dbReference type="ARBA" id="ARBA00004479"/>
    </source>
</evidence>
<evidence type="ECO:0000256" key="9">
    <source>
        <dbReference type="ARBA" id="ARBA00022840"/>
    </source>
</evidence>
<dbReference type="Gramene" id="AET4Gv20229100.1">
    <property type="protein sequence ID" value="AET4Gv20229100.1"/>
    <property type="gene ID" value="AET4Gv20229100"/>
</dbReference>
<reference evidence="20" key="4">
    <citation type="submission" date="2019-03" db="UniProtKB">
        <authorList>
            <consortium name="EnsemblPlants"/>
        </authorList>
    </citation>
    <scope>IDENTIFICATION</scope>
</reference>
<dbReference type="PROSITE" id="PS00107">
    <property type="entry name" value="PROTEIN_KINASE_ATP"/>
    <property type="match status" value="1"/>
</dbReference>
<feature type="compositionally biased region" description="Polar residues" evidence="17">
    <location>
        <begin position="698"/>
        <end position="707"/>
    </location>
</feature>
<keyword evidence="6" id="KW-0732">Signal</keyword>
<evidence type="ECO:0000256" key="6">
    <source>
        <dbReference type="ARBA" id="ARBA00022729"/>
    </source>
</evidence>
<dbReference type="InterPro" id="IPR011009">
    <property type="entry name" value="Kinase-like_dom_sf"/>
</dbReference>
<evidence type="ECO:0000256" key="3">
    <source>
        <dbReference type="ARBA" id="ARBA00022527"/>
    </source>
</evidence>
<dbReference type="InterPro" id="IPR043891">
    <property type="entry name" value="SPARK"/>
</dbReference>
<keyword evidence="7 16" id="KW-0547">Nucleotide-binding</keyword>
<keyword evidence="12" id="KW-0675">Receptor</keyword>
<keyword evidence="4" id="KW-0808">Transferase</keyword>
<keyword evidence="13" id="KW-0325">Glycoprotein</keyword>
<dbReference type="Gene3D" id="1.10.510.10">
    <property type="entry name" value="Transferase(Phosphotransferase) domain 1"/>
    <property type="match status" value="1"/>
</dbReference>
<dbReference type="InterPro" id="IPR001245">
    <property type="entry name" value="Ser-Thr/Tyr_kinase_cat_dom"/>
</dbReference>
<evidence type="ECO:0000256" key="16">
    <source>
        <dbReference type="PROSITE-ProRule" id="PRU10141"/>
    </source>
</evidence>
<reference evidence="21" key="2">
    <citation type="journal article" date="2017" name="Nat. Plants">
        <title>The Aegilops tauschii genome reveals multiple impacts of transposons.</title>
        <authorList>
            <person name="Zhao G."/>
            <person name="Zou C."/>
            <person name="Li K."/>
            <person name="Wang K."/>
            <person name="Li T."/>
            <person name="Gao L."/>
            <person name="Zhang X."/>
            <person name="Wang H."/>
            <person name="Yang Z."/>
            <person name="Liu X."/>
            <person name="Jiang W."/>
            <person name="Mao L."/>
            <person name="Kong X."/>
            <person name="Jiao Y."/>
            <person name="Jia J."/>
        </authorList>
    </citation>
    <scope>NUCLEOTIDE SEQUENCE [LARGE SCALE GENOMIC DNA]</scope>
    <source>
        <strain evidence="21">cv. AL8/78</strain>
    </source>
</reference>
<dbReference type="PANTHER" id="PTHR47989:SF62">
    <property type="entry name" value="OS05G0423500 PROTEIN"/>
    <property type="match status" value="1"/>
</dbReference>
<keyword evidence="9 16" id="KW-0067">ATP-binding</keyword>
<dbReference type="FunFam" id="1.10.510.10:FF:000287">
    <property type="entry name" value="probable LRR receptor-like serine/threonine-protein kinase RKF3"/>
    <property type="match status" value="1"/>
</dbReference>
<comment type="subcellular location">
    <subcellularLocation>
        <location evidence="1">Membrane</location>
        <topology evidence="1">Single-pass type I membrane protein</topology>
    </subcellularLocation>
</comment>
<feature type="binding site" evidence="16">
    <location>
        <position position="421"/>
    </location>
    <ligand>
        <name>ATP</name>
        <dbReference type="ChEBI" id="CHEBI:30616"/>
    </ligand>
</feature>
<evidence type="ECO:0000313" key="21">
    <source>
        <dbReference type="Proteomes" id="UP000015105"/>
    </source>
</evidence>
<dbReference type="Pfam" id="PF07714">
    <property type="entry name" value="PK_Tyr_Ser-Thr"/>
    <property type="match status" value="1"/>
</dbReference>
<feature type="compositionally biased region" description="Basic and acidic residues" evidence="17">
    <location>
        <begin position="715"/>
        <end position="729"/>
    </location>
</feature>
<evidence type="ECO:0000313" key="20">
    <source>
        <dbReference type="EnsemblPlants" id="AET4Gv20229100.1"/>
    </source>
</evidence>
<name>A0A453HLL2_AEGTS</name>
<keyword evidence="8" id="KW-0418">Kinase</keyword>
<dbReference type="STRING" id="200361.A0A453HLL2"/>
<dbReference type="AlphaFoldDB" id="A0A453HLL2"/>
<dbReference type="SMART" id="SM00220">
    <property type="entry name" value="S_TKc"/>
    <property type="match status" value="1"/>
</dbReference>
<evidence type="ECO:0000256" key="13">
    <source>
        <dbReference type="ARBA" id="ARBA00023180"/>
    </source>
</evidence>
<evidence type="ECO:0000256" key="10">
    <source>
        <dbReference type="ARBA" id="ARBA00022989"/>
    </source>
</evidence>
<keyword evidence="11 18" id="KW-0472">Membrane</keyword>
<evidence type="ECO:0000259" key="19">
    <source>
        <dbReference type="PROSITE" id="PS50011"/>
    </source>
</evidence>
<dbReference type="SUPFAM" id="SSF56112">
    <property type="entry name" value="Protein kinase-like (PK-like)"/>
    <property type="match status" value="1"/>
</dbReference>
<evidence type="ECO:0000256" key="17">
    <source>
        <dbReference type="SAM" id="MobiDB-lite"/>
    </source>
</evidence>
<dbReference type="Proteomes" id="UP000015105">
    <property type="component" value="Chromosome 4D"/>
</dbReference>
<comment type="catalytic activity">
    <reaction evidence="15">
        <text>L-seryl-[protein] + ATP = O-phospho-L-seryl-[protein] + ADP + H(+)</text>
        <dbReference type="Rhea" id="RHEA:17989"/>
        <dbReference type="Rhea" id="RHEA-COMP:9863"/>
        <dbReference type="Rhea" id="RHEA-COMP:11604"/>
        <dbReference type="ChEBI" id="CHEBI:15378"/>
        <dbReference type="ChEBI" id="CHEBI:29999"/>
        <dbReference type="ChEBI" id="CHEBI:30616"/>
        <dbReference type="ChEBI" id="CHEBI:83421"/>
        <dbReference type="ChEBI" id="CHEBI:456216"/>
        <dbReference type="EC" id="2.7.11.1"/>
    </reaction>
</comment>
<evidence type="ECO:0000256" key="15">
    <source>
        <dbReference type="ARBA" id="ARBA00048679"/>
    </source>
</evidence>
<keyword evidence="5 18" id="KW-0812">Transmembrane</keyword>
<dbReference type="PROSITE" id="PS00108">
    <property type="entry name" value="PROTEIN_KINASE_ST"/>
    <property type="match status" value="1"/>
</dbReference>
<keyword evidence="3" id="KW-0723">Serine/threonine-protein kinase</keyword>
<dbReference type="GO" id="GO:0005524">
    <property type="term" value="F:ATP binding"/>
    <property type="evidence" value="ECO:0007669"/>
    <property type="project" value="UniProtKB-UniRule"/>
</dbReference>
<feature type="transmembrane region" description="Helical" evidence="18">
    <location>
        <begin position="319"/>
        <end position="345"/>
    </location>
</feature>
<dbReference type="InterPro" id="IPR017441">
    <property type="entry name" value="Protein_kinase_ATP_BS"/>
</dbReference>
<dbReference type="Gene3D" id="3.30.200.20">
    <property type="entry name" value="Phosphorylase Kinase, domain 1"/>
    <property type="match status" value="1"/>
</dbReference>
<evidence type="ECO:0000256" key="7">
    <source>
        <dbReference type="ARBA" id="ARBA00022741"/>
    </source>
</evidence>
<dbReference type="PROSITE" id="PS50011">
    <property type="entry name" value="PROTEIN_KINASE_DOM"/>
    <property type="match status" value="1"/>
</dbReference>
<evidence type="ECO:0000256" key="14">
    <source>
        <dbReference type="ARBA" id="ARBA00047899"/>
    </source>
</evidence>
<evidence type="ECO:0000256" key="11">
    <source>
        <dbReference type="ARBA" id="ARBA00023136"/>
    </source>
</evidence>
<reference evidence="21" key="1">
    <citation type="journal article" date="2014" name="Science">
        <title>Ancient hybridizations among the ancestral genomes of bread wheat.</title>
        <authorList>
            <consortium name="International Wheat Genome Sequencing Consortium,"/>
            <person name="Marcussen T."/>
            <person name="Sandve S.R."/>
            <person name="Heier L."/>
            <person name="Spannagl M."/>
            <person name="Pfeifer M."/>
            <person name="Jakobsen K.S."/>
            <person name="Wulff B.B."/>
            <person name="Steuernagel B."/>
            <person name="Mayer K.F."/>
            <person name="Olsen O.A."/>
        </authorList>
    </citation>
    <scope>NUCLEOTIDE SEQUENCE [LARGE SCALE GENOMIC DNA]</scope>
    <source>
        <strain evidence="21">cv. AL8/78</strain>
    </source>
</reference>
<feature type="domain" description="Protein kinase" evidence="19">
    <location>
        <begin position="393"/>
        <end position="677"/>
    </location>
</feature>
<accession>A0A453HLL2</accession>
<comment type="catalytic activity">
    <reaction evidence="14">
        <text>L-threonyl-[protein] + ATP = O-phospho-L-threonyl-[protein] + ADP + H(+)</text>
        <dbReference type="Rhea" id="RHEA:46608"/>
        <dbReference type="Rhea" id="RHEA-COMP:11060"/>
        <dbReference type="Rhea" id="RHEA-COMP:11605"/>
        <dbReference type="ChEBI" id="CHEBI:15378"/>
        <dbReference type="ChEBI" id="CHEBI:30013"/>
        <dbReference type="ChEBI" id="CHEBI:30616"/>
        <dbReference type="ChEBI" id="CHEBI:61977"/>
        <dbReference type="ChEBI" id="CHEBI:456216"/>
        <dbReference type="EC" id="2.7.11.1"/>
    </reaction>
</comment>
<dbReference type="InterPro" id="IPR000719">
    <property type="entry name" value="Prot_kinase_dom"/>
</dbReference>
<evidence type="ECO:0000256" key="5">
    <source>
        <dbReference type="ARBA" id="ARBA00022692"/>
    </source>
</evidence>
<evidence type="ECO:0000256" key="12">
    <source>
        <dbReference type="ARBA" id="ARBA00023170"/>
    </source>
</evidence>
<organism evidence="20 21">
    <name type="scientific">Aegilops tauschii subsp. strangulata</name>
    <name type="common">Goatgrass</name>
    <dbReference type="NCBI Taxonomy" id="200361"/>
    <lineage>
        <taxon>Eukaryota</taxon>
        <taxon>Viridiplantae</taxon>
        <taxon>Streptophyta</taxon>
        <taxon>Embryophyta</taxon>
        <taxon>Tracheophyta</taxon>
        <taxon>Spermatophyta</taxon>
        <taxon>Magnoliopsida</taxon>
        <taxon>Liliopsida</taxon>
        <taxon>Poales</taxon>
        <taxon>Poaceae</taxon>
        <taxon>BOP clade</taxon>
        <taxon>Pooideae</taxon>
        <taxon>Triticodae</taxon>
        <taxon>Triticeae</taxon>
        <taxon>Triticinae</taxon>
        <taxon>Aegilops</taxon>
    </lineage>
</organism>
<dbReference type="Pfam" id="PF19160">
    <property type="entry name" value="SPARK"/>
    <property type="match status" value="1"/>
</dbReference>
<protein>
    <recommendedName>
        <fullName evidence="2">non-specific serine/threonine protein kinase</fullName>
        <ecNumber evidence="2">2.7.11.1</ecNumber>
    </recommendedName>
</protein>
<dbReference type="EC" id="2.7.11.1" evidence="2"/>